<sequence length="84" mass="9800">MAKTYPQYEVEWEDSYSSYQWQEINSCINEEKPSICRSTGYLLKSGRKYLLLALNISDIGNCSNRVIIPRSAIRGIWPLERKPK</sequence>
<comment type="caution">
    <text evidence="1">The sequence shown here is derived from an EMBL/GenBank/DDBJ whole genome shotgun (WGS) entry which is preliminary data.</text>
</comment>
<proteinExistence type="predicted"/>
<name>A0A0F9K6A5_9ZZZZ</name>
<protein>
    <submittedName>
        <fullName evidence="1">Uncharacterized protein</fullName>
    </submittedName>
</protein>
<evidence type="ECO:0000313" key="1">
    <source>
        <dbReference type="EMBL" id="KKM06698.1"/>
    </source>
</evidence>
<gene>
    <name evidence="1" type="ORF">LCGC14_1741370</name>
</gene>
<dbReference type="EMBL" id="LAZR01015932">
    <property type="protein sequence ID" value="KKM06698.1"/>
    <property type="molecule type" value="Genomic_DNA"/>
</dbReference>
<dbReference type="AlphaFoldDB" id="A0A0F9K6A5"/>
<reference evidence="1" key="1">
    <citation type="journal article" date="2015" name="Nature">
        <title>Complex archaea that bridge the gap between prokaryotes and eukaryotes.</title>
        <authorList>
            <person name="Spang A."/>
            <person name="Saw J.H."/>
            <person name="Jorgensen S.L."/>
            <person name="Zaremba-Niedzwiedzka K."/>
            <person name="Martijn J."/>
            <person name="Lind A.E."/>
            <person name="van Eijk R."/>
            <person name="Schleper C."/>
            <person name="Guy L."/>
            <person name="Ettema T.J."/>
        </authorList>
    </citation>
    <scope>NUCLEOTIDE SEQUENCE</scope>
</reference>
<accession>A0A0F9K6A5</accession>
<organism evidence="1">
    <name type="scientific">marine sediment metagenome</name>
    <dbReference type="NCBI Taxonomy" id="412755"/>
    <lineage>
        <taxon>unclassified sequences</taxon>
        <taxon>metagenomes</taxon>
        <taxon>ecological metagenomes</taxon>
    </lineage>
</organism>